<dbReference type="Proteomes" id="UP000472270">
    <property type="component" value="Unassembled WGS sequence"/>
</dbReference>
<dbReference type="AlphaFoldDB" id="A0A673K2L1"/>
<evidence type="ECO:0000259" key="15">
    <source>
        <dbReference type="PROSITE" id="PS50020"/>
    </source>
</evidence>
<name>A0A673K2L1_9TELE</name>
<dbReference type="FunFam" id="2.60.40.150:FF:000024">
    <property type="entry name" value="E3 ubiquitin-protein ligase"/>
    <property type="match status" value="1"/>
</dbReference>
<dbReference type="GO" id="GO:0005829">
    <property type="term" value="C:cytosol"/>
    <property type="evidence" value="ECO:0007669"/>
    <property type="project" value="UniProtKB-ARBA"/>
</dbReference>
<dbReference type="EC" id="2.3.2.26" evidence="5"/>
<dbReference type="GO" id="GO:0061630">
    <property type="term" value="F:ubiquitin protein ligase activity"/>
    <property type="evidence" value="ECO:0007669"/>
    <property type="project" value="UniProtKB-EC"/>
</dbReference>
<dbReference type="Gene3D" id="3.90.1750.10">
    <property type="entry name" value="Hect, E3 ligase catalytic domains"/>
    <property type="match status" value="1"/>
</dbReference>
<comment type="subcellular location">
    <subcellularLocation>
        <location evidence="2">Cell membrane</location>
    </subcellularLocation>
    <subcellularLocation>
        <location evidence="3">Cytoplasm</location>
    </subcellularLocation>
</comment>
<dbReference type="FunFam" id="3.90.1750.10:FF:000007">
    <property type="entry name" value="E3 ubiquitin-protein ligase SMURF2"/>
    <property type="match status" value="1"/>
</dbReference>
<dbReference type="InterPro" id="IPR001202">
    <property type="entry name" value="WW_dom"/>
</dbReference>
<dbReference type="FunFam" id="2.20.70.10:FF:000026">
    <property type="entry name" value="E3 ubiquitin-protein ligase"/>
    <property type="match status" value="1"/>
</dbReference>
<feature type="domain" description="HECT" evidence="16">
    <location>
        <begin position="356"/>
        <end position="690"/>
    </location>
</feature>
<dbReference type="SMART" id="SM00239">
    <property type="entry name" value="C2"/>
    <property type="match status" value="1"/>
</dbReference>
<dbReference type="PIRSF" id="PIRSF001569">
    <property type="entry name" value="E3_ub_ligase_SMURF1"/>
    <property type="match status" value="1"/>
</dbReference>
<evidence type="ECO:0000256" key="9">
    <source>
        <dbReference type="ARBA" id="ARBA00022737"/>
    </source>
</evidence>
<dbReference type="PANTHER" id="PTHR11254">
    <property type="entry name" value="HECT DOMAIN UBIQUITIN-PROTEIN LIGASE"/>
    <property type="match status" value="1"/>
</dbReference>
<dbReference type="PROSITE" id="PS01159">
    <property type="entry name" value="WW_DOMAIN_1"/>
    <property type="match status" value="1"/>
</dbReference>
<evidence type="ECO:0000256" key="10">
    <source>
        <dbReference type="ARBA" id="ARBA00022786"/>
    </source>
</evidence>
<evidence type="ECO:0000256" key="3">
    <source>
        <dbReference type="ARBA" id="ARBA00004496"/>
    </source>
</evidence>
<keyword evidence="9" id="KW-0677">Repeat</keyword>
<evidence type="ECO:0000256" key="7">
    <source>
        <dbReference type="ARBA" id="ARBA00022490"/>
    </source>
</evidence>
<dbReference type="InterPro" id="IPR000008">
    <property type="entry name" value="C2_dom"/>
</dbReference>
<dbReference type="Pfam" id="PF00397">
    <property type="entry name" value="WW"/>
    <property type="match status" value="2"/>
</dbReference>
<keyword evidence="8" id="KW-0808">Transferase</keyword>
<dbReference type="FunFam" id="3.30.2160.10:FF:000001">
    <property type="entry name" value="E3 ubiquitin-protein ligase NEDD4-like"/>
    <property type="match status" value="1"/>
</dbReference>
<dbReference type="PANTHER" id="PTHR11254:SF300">
    <property type="entry name" value="E3 UBIQUITIN-PROTEIN LIGASE SMURF2"/>
    <property type="match status" value="1"/>
</dbReference>
<dbReference type="PROSITE" id="PS50020">
    <property type="entry name" value="WW_DOMAIN_2"/>
    <property type="match status" value="2"/>
</dbReference>
<dbReference type="CDD" id="cd00201">
    <property type="entry name" value="WW"/>
    <property type="match status" value="2"/>
</dbReference>
<dbReference type="SUPFAM" id="SSF51045">
    <property type="entry name" value="WW domain"/>
    <property type="match status" value="2"/>
</dbReference>
<sequence length="690" mass="79595">MVYLFDKYLFFLCAKNLVKKDFFRLPDPFAKVVVDGSGQCHSTDTVRNTLDPKWNQHYDLYIGKSDSITISVWNHKKIHKKQGAGFLGCVRLLSNSINRLKDTGCKCRCIFVFSLQSRDRIGSGGPVVDCSRLFDNDLPASEYSSPGRPLSCLVDENTPIMTPNGAAVVPADDPRVQERRVRSQRHRNYMSRTHLHTPPDLPEGYEQRTTQQGQVYFLHTQTGVSTWHDPRVPRDLSNVNCEELGPLPPGWEIRNTATGRVYFVDHNNRTTQFTDPRLSHHMKKLKEQAQSVMSPGNLPEDPECLTVPKYKRDLVQKLKILRQELSQQQPQAGHCRIEVSREEIFEESYRQVMKMRPKDLWKRLMVKFRGEEGLDYGGVAREWLYLLSHEMLNPYYGLFQYSRDDIYTLQINPDSAVNPEHLSYFHFVGRIMGMAVFHGHYIDGGFTLPFYKQLLGKPITLDDMESVDPDLHNSLVWILENDITGVLDHTFCVEHNAYGEIIQHELKPNGKSIPVTQDTKKEYVRLYVNWRFLRGIEAQFLALQKGFHEVIPQHLLKAFDEKELELIVCGLGKIDINDWKSNTRLKHCTPDSNIVKWFWRAVESYDEERRARLLQFVTGSSRVPLQGFKALQGAAGPRLFTIHQIDASTNNLPKAHTCFNRIDIPPYESYDKLYDKLLTAIEETCGFAVE</sequence>
<evidence type="ECO:0000256" key="4">
    <source>
        <dbReference type="ARBA" id="ARBA00004906"/>
    </source>
</evidence>
<feature type="domain" description="WW" evidence="15">
    <location>
        <begin position="199"/>
        <end position="232"/>
    </location>
</feature>
<dbReference type="CDD" id="cd08382">
    <property type="entry name" value="C2_Smurf-like"/>
    <property type="match status" value="1"/>
</dbReference>
<dbReference type="Pfam" id="PF00632">
    <property type="entry name" value="HECT"/>
    <property type="match status" value="1"/>
</dbReference>
<dbReference type="GO" id="GO:0005886">
    <property type="term" value="C:plasma membrane"/>
    <property type="evidence" value="ECO:0007669"/>
    <property type="project" value="UniProtKB-SubCell"/>
</dbReference>
<dbReference type="InterPro" id="IPR036020">
    <property type="entry name" value="WW_dom_sf"/>
</dbReference>
<evidence type="ECO:0000256" key="2">
    <source>
        <dbReference type="ARBA" id="ARBA00004236"/>
    </source>
</evidence>
<evidence type="ECO:0000259" key="16">
    <source>
        <dbReference type="PROSITE" id="PS50237"/>
    </source>
</evidence>
<keyword evidence="7" id="KW-0963">Cytoplasm</keyword>
<proteinExistence type="predicted"/>
<evidence type="ECO:0000313" key="17">
    <source>
        <dbReference type="Ensembl" id="ENSSRHP00000057048.1"/>
    </source>
</evidence>
<feature type="active site" description="Glycyl thioester intermediate" evidence="12 13">
    <location>
        <position position="658"/>
    </location>
</feature>
<dbReference type="Gene3D" id="3.30.2160.10">
    <property type="entry name" value="Hect, E3 ligase catalytic domain"/>
    <property type="match status" value="1"/>
</dbReference>
<evidence type="ECO:0000256" key="11">
    <source>
        <dbReference type="ARBA" id="ARBA00023136"/>
    </source>
</evidence>
<evidence type="ECO:0000256" key="13">
    <source>
        <dbReference type="PROSITE-ProRule" id="PRU00104"/>
    </source>
</evidence>
<dbReference type="SMART" id="SM00456">
    <property type="entry name" value="WW"/>
    <property type="match status" value="2"/>
</dbReference>
<reference evidence="17" key="2">
    <citation type="submission" date="2025-09" db="UniProtKB">
        <authorList>
            <consortium name="Ensembl"/>
        </authorList>
    </citation>
    <scope>IDENTIFICATION</scope>
</reference>
<dbReference type="Gene3D" id="2.60.40.150">
    <property type="entry name" value="C2 domain"/>
    <property type="match status" value="1"/>
</dbReference>
<accession>A0A673K2L1</accession>
<dbReference type="Gene3D" id="2.20.70.10">
    <property type="match status" value="1"/>
</dbReference>
<comment type="catalytic activity">
    <reaction evidence="1">
        <text>S-ubiquitinyl-[E2 ubiquitin-conjugating enzyme]-L-cysteine + [acceptor protein]-L-lysine = [E2 ubiquitin-conjugating enzyme]-L-cysteine + N(6)-ubiquitinyl-[acceptor protein]-L-lysine.</text>
        <dbReference type="EC" id="2.3.2.26"/>
    </reaction>
</comment>
<keyword evidence="6" id="KW-1003">Cell membrane</keyword>
<dbReference type="SUPFAM" id="SSF49562">
    <property type="entry name" value="C2 domain (Calcium/lipid-binding domain, CaLB)"/>
    <property type="match status" value="1"/>
</dbReference>
<dbReference type="InterPro" id="IPR000569">
    <property type="entry name" value="HECT_dom"/>
</dbReference>
<feature type="domain" description="C2" evidence="14">
    <location>
        <begin position="1"/>
        <end position="111"/>
    </location>
</feature>
<dbReference type="SUPFAM" id="SSF56204">
    <property type="entry name" value="Hect, E3 ligase catalytic domain"/>
    <property type="match status" value="1"/>
</dbReference>
<evidence type="ECO:0000256" key="1">
    <source>
        <dbReference type="ARBA" id="ARBA00000885"/>
    </source>
</evidence>
<reference evidence="17" key="1">
    <citation type="submission" date="2025-08" db="UniProtKB">
        <authorList>
            <consortium name="Ensembl"/>
        </authorList>
    </citation>
    <scope>IDENTIFICATION</scope>
</reference>
<dbReference type="FunFam" id="2.20.70.10:FF:000017">
    <property type="entry name" value="E3 ubiquitin-protein ligase"/>
    <property type="match status" value="1"/>
</dbReference>
<dbReference type="GO" id="GO:0016567">
    <property type="term" value="P:protein ubiquitination"/>
    <property type="evidence" value="ECO:0007669"/>
    <property type="project" value="UniProtKB-UniPathway"/>
</dbReference>
<evidence type="ECO:0000256" key="12">
    <source>
        <dbReference type="PIRSR" id="PIRSR001569-1"/>
    </source>
</evidence>
<keyword evidence="11" id="KW-0472">Membrane</keyword>
<gene>
    <name evidence="17" type="primary">LOC107723598</name>
</gene>
<dbReference type="GO" id="GO:0046332">
    <property type="term" value="F:SMAD binding"/>
    <property type="evidence" value="ECO:0007669"/>
    <property type="project" value="TreeGrafter"/>
</dbReference>
<dbReference type="Pfam" id="PF00168">
    <property type="entry name" value="C2"/>
    <property type="match status" value="1"/>
</dbReference>
<comment type="pathway">
    <text evidence="4">Protein modification; protein ubiquitination.</text>
</comment>
<dbReference type="InterPro" id="IPR035983">
    <property type="entry name" value="Hect_E3_ubiquitin_ligase"/>
</dbReference>
<dbReference type="PROSITE" id="PS50004">
    <property type="entry name" value="C2"/>
    <property type="match status" value="1"/>
</dbReference>
<feature type="domain" description="WW" evidence="15">
    <location>
        <begin position="245"/>
        <end position="278"/>
    </location>
</feature>
<evidence type="ECO:0000259" key="14">
    <source>
        <dbReference type="PROSITE" id="PS50004"/>
    </source>
</evidence>
<keyword evidence="10 13" id="KW-0833">Ubl conjugation pathway</keyword>
<dbReference type="InterPro" id="IPR035892">
    <property type="entry name" value="C2_domain_sf"/>
</dbReference>
<evidence type="ECO:0000256" key="8">
    <source>
        <dbReference type="ARBA" id="ARBA00022679"/>
    </source>
</evidence>
<dbReference type="InterPro" id="IPR050409">
    <property type="entry name" value="E3_ubiq-protein_ligase"/>
</dbReference>
<evidence type="ECO:0000256" key="5">
    <source>
        <dbReference type="ARBA" id="ARBA00012485"/>
    </source>
</evidence>
<dbReference type="CDD" id="cd00078">
    <property type="entry name" value="HECTc"/>
    <property type="match status" value="1"/>
</dbReference>
<dbReference type="InterPro" id="IPR024928">
    <property type="entry name" value="E3_ub_ligase_SMURF1"/>
</dbReference>
<dbReference type="PROSITE" id="PS50237">
    <property type="entry name" value="HECT"/>
    <property type="match status" value="1"/>
</dbReference>
<dbReference type="GO" id="GO:0043161">
    <property type="term" value="P:proteasome-mediated ubiquitin-dependent protein catabolic process"/>
    <property type="evidence" value="ECO:0007669"/>
    <property type="project" value="TreeGrafter"/>
</dbReference>
<keyword evidence="18" id="KW-1185">Reference proteome</keyword>
<dbReference type="FunFam" id="3.30.2410.10:FF:000014">
    <property type="entry name" value="E3 ubiquitin-protein ligase SMURF1"/>
    <property type="match status" value="1"/>
</dbReference>
<protein>
    <recommendedName>
        <fullName evidence="5">HECT-type E3 ubiquitin transferase</fullName>
        <ecNumber evidence="5">2.3.2.26</ecNumber>
    </recommendedName>
</protein>
<evidence type="ECO:0000313" key="18">
    <source>
        <dbReference type="Proteomes" id="UP000472270"/>
    </source>
</evidence>
<dbReference type="Gene3D" id="3.30.2410.10">
    <property type="entry name" value="Hect, E3 ligase catalytic domain"/>
    <property type="match status" value="1"/>
</dbReference>
<dbReference type="GO" id="GO:0030514">
    <property type="term" value="P:negative regulation of BMP signaling pathway"/>
    <property type="evidence" value="ECO:0007669"/>
    <property type="project" value="TreeGrafter"/>
</dbReference>
<dbReference type="Ensembl" id="ENSSRHT00000058643.1">
    <property type="protein sequence ID" value="ENSSRHP00000057048.1"/>
    <property type="gene ID" value="ENSSRHG00000027993.1"/>
</dbReference>
<dbReference type="SMART" id="SM00119">
    <property type="entry name" value="HECTc"/>
    <property type="match status" value="1"/>
</dbReference>
<organism evidence="17 18">
    <name type="scientific">Sinocyclocheilus rhinocerous</name>
    <dbReference type="NCBI Taxonomy" id="307959"/>
    <lineage>
        <taxon>Eukaryota</taxon>
        <taxon>Metazoa</taxon>
        <taxon>Chordata</taxon>
        <taxon>Craniata</taxon>
        <taxon>Vertebrata</taxon>
        <taxon>Euteleostomi</taxon>
        <taxon>Actinopterygii</taxon>
        <taxon>Neopterygii</taxon>
        <taxon>Teleostei</taxon>
        <taxon>Ostariophysi</taxon>
        <taxon>Cypriniformes</taxon>
        <taxon>Cyprinidae</taxon>
        <taxon>Cyprininae</taxon>
        <taxon>Sinocyclocheilus</taxon>
    </lineage>
</organism>
<evidence type="ECO:0000256" key="6">
    <source>
        <dbReference type="ARBA" id="ARBA00022475"/>
    </source>
</evidence>
<dbReference type="UniPathway" id="UPA00143"/>